<keyword evidence="3" id="KW-1185">Reference proteome</keyword>
<proteinExistence type="predicted"/>
<gene>
    <name evidence="2" type="ORF">Taro_006997</name>
</gene>
<evidence type="ECO:0000313" key="2">
    <source>
        <dbReference type="EMBL" id="MQL74643.1"/>
    </source>
</evidence>
<accession>A0A843TZ14</accession>
<evidence type="ECO:0000256" key="1">
    <source>
        <dbReference type="SAM" id="MobiDB-lite"/>
    </source>
</evidence>
<sequence length="111" mass="12279">MTMADCYAEGTPQPHLDLEARVDAAGGPRKGRVYSFGYPSVVLKCEFSRSSGLHEFVCCDAPQRWRGHQNPHPGRAITAATTAPWRHGRAARGGHPRSMHRIASPLGEYYF</sequence>
<comment type="caution">
    <text evidence="2">The sequence shown here is derived from an EMBL/GenBank/DDBJ whole genome shotgun (WGS) entry which is preliminary data.</text>
</comment>
<protein>
    <submittedName>
        <fullName evidence="2">Uncharacterized protein</fullName>
    </submittedName>
</protein>
<dbReference type="EMBL" id="NMUH01000217">
    <property type="protein sequence ID" value="MQL74643.1"/>
    <property type="molecule type" value="Genomic_DNA"/>
</dbReference>
<evidence type="ECO:0000313" key="3">
    <source>
        <dbReference type="Proteomes" id="UP000652761"/>
    </source>
</evidence>
<feature type="compositionally biased region" description="Basic residues" evidence="1">
    <location>
        <begin position="86"/>
        <end position="98"/>
    </location>
</feature>
<dbReference type="AlphaFoldDB" id="A0A843TZ14"/>
<reference evidence="2" key="1">
    <citation type="submission" date="2017-07" db="EMBL/GenBank/DDBJ databases">
        <title>Taro Niue Genome Assembly and Annotation.</title>
        <authorList>
            <person name="Atibalentja N."/>
            <person name="Keating K."/>
            <person name="Fields C.J."/>
        </authorList>
    </citation>
    <scope>NUCLEOTIDE SEQUENCE</scope>
    <source>
        <strain evidence="2">Niue_2</strain>
        <tissue evidence="2">Leaf</tissue>
    </source>
</reference>
<feature type="region of interest" description="Disordered" evidence="1">
    <location>
        <begin position="68"/>
        <end position="98"/>
    </location>
</feature>
<name>A0A843TZ14_COLES</name>
<organism evidence="2 3">
    <name type="scientific">Colocasia esculenta</name>
    <name type="common">Wild taro</name>
    <name type="synonym">Arum esculentum</name>
    <dbReference type="NCBI Taxonomy" id="4460"/>
    <lineage>
        <taxon>Eukaryota</taxon>
        <taxon>Viridiplantae</taxon>
        <taxon>Streptophyta</taxon>
        <taxon>Embryophyta</taxon>
        <taxon>Tracheophyta</taxon>
        <taxon>Spermatophyta</taxon>
        <taxon>Magnoliopsida</taxon>
        <taxon>Liliopsida</taxon>
        <taxon>Araceae</taxon>
        <taxon>Aroideae</taxon>
        <taxon>Colocasieae</taxon>
        <taxon>Colocasia</taxon>
    </lineage>
</organism>
<dbReference type="Proteomes" id="UP000652761">
    <property type="component" value="Unassembled WGS sequence"/>
</dbReference>